<reference evidence="1" key="1">
    <citation type="submission" date="2023-03" db="EMBL/GenBank/DDBJ databases">
        <authorList>
            <person name="Steffen K."/>
            <person name="Cardenas P."/>
        </authorList>
    </citation>
    <scope>NUCLEOTIDE SEQUENCE</scope>
</reference>
<evidence type="ECO:0000313" key="2">
    <source>
        <dbReference type="Proteomes" id="UP001174909"/>
    </source>
</evidence>
<dbReference type="InterPro" id="IPR015943">
    <property type="entry name" value="WD40/YVTN_repeat-like_dom_sf"/>
</dbReference>
<dbReference type="AlphaFoldDB" id="A0AA35W725"/>
<sequence>MMFIATYNAIYAVGDDGNSEPTAVYEGTDHQGRGGRHPDGAMVSLSSGQAVVSALLDGTLLVLSEDGEKRIPTGIEDPIASLLVVRENPLTLLIGTDEGAYVYRLVGEEGPAERVVAFDELECRKDWYTPWGGPPAVRTFAKTQDGFCYADVHVGSIMRSPDEGISWEPVTPDLNKDVHQVATCPADDHQVYANTANGVYISTDRGNSWEHRLQGLPRRYGTAIAVHPSRPRPIDRHSPKRTERRWCLALSFGEWRRDVDSTQRSAHRIHRSD</sequence>
<evidence type="ECO:0008006" key="3">
    <source>
        <dbReference type="Google" id="ProtNLM"/>
    </source>
</evidence>
<proteinExistence type="predicted"/>
<name>A0AA35W725_GEOBA</name>
<evidence type="ECO:0000313" key="1">
    <source>
        <dbReference type="EMBL" id="CAI8009714.1"/>
    </source>
</evidence>
<gene>
    <name evidence="1" type="ORF">GBAR_LOCUS6487</name>
</gene>
<dbReference type="EMBL" id="CASHTH010000987">
    <property type="protein sequence ID" value="CAI8009714.1"/>
    <property type="molecule type" value="Genomic_DNA"/>
</dbReference>
<dbReference type="SUPFAM" id="SSF110296">
    <property type="entry name" value="Oligoxyloglucan reducing end-specific cellobiohydrolase"/>
    <property type="match status" value="1"/>
</dbReference>
<comment type="caution">
    <text evidence="1">The sequence shown here is derived from an EMBL/GenBank/DDBJ whole genome shotgun (WGS) entry which is preliminary data.</text>
</comment>
<dbReference type="Proteomes" id="UP001174909">
    <property type="component" value="Unassembled WGS sequence"/>
</dbReference>
<accession>A0AA35W725</accession>
<protein>
    <recommendedName>
        <fullName evidence="3">Sortilin N-terminal domain-containing protein</fullName>
    </recommendedName>
</protein>
<keyword evidence="2" id="KW-1185">Reference proteome</keyword>
<organism evidence="1 2">
    <name type="scientific">Geodia barretti</name>
    <name type="common">Barrett's horny sponge</name>
    <dbReference type="NCBI Taxonomy" id="519541"/>
    <lineage>
        <taxon>Eukaryota</taxon>
        <taxon>Metazoa</taxon>
        <taxon>Porifera</taxon>
        <taxon>Demospongiae</taxon>
        <taxon>Heteroscleromorpha</taxon>
        <taxon>Tetractinellida</taxon>
        <taxon>Astrophorina</taxon>
        <taxon>Geodiidae</taxon>
        <taxon>Geodia</taxon>
    </lineage>
</organism>
<dbReference type="Gene3D" id="2.130.10.10">
    <property type="entry name" value="YVTN repeat-like/Quinoprotein amine dehydrogenase"/>
    <property type="match status" value="1"/>
</dbReference>